<evidence type="ECO:0000256" key="1">
    <source>
        <dbReference type="SAM" id="MobiDB-lite"/>
    </source>
</evidence>
<protein>
    <submittedName>
        <fullName evidence="2">Uncharacterized protein</fullName>
    </submittedName>
</protein>
<feature type="compositionally biased region" description="Low complexity" evidence="1">
    <location>
        <begin position="132"/>
        <end position="155"/>
    </location>
</feature>
<dbReference type="Proteomes" id="UP001157440">
    <property type="component" value="Unassembled WGS sequence"/>
</dbReference>
<feature type="region of interest" description="Disordered" evidence="1">
    <location>
        <begin position="62"/>
        <end position="155"/>
    </location>
</feature>
<comment type="caution">
    <text evidence="2">The sequence shown here is derived from an EMBL/GenBank/DDBJ whole genome shotgun (WGS) entry which is preliminary data.</text>
</comment>
<name>A0AA37TPU8_9HYPH</name>
<accession>A0AA37TPU8</accession>
<reference evidence="3" key="1">
    <citation type="journal article" date="2019" name="Int. J. Syst. Evol. Microbiol.">
        <title>The Global Catalogue of Microorganisms (GCM) 10K type strain sequencing project: providing services to taxonomists for standard genome sequencing and annotation.</title>
        <authorList>
            <consortium name="The Broad Institute Genomics Platform"/>
            <consortium name="The Broad Institute Genome Sequencing Center for Infectious Disease"/>
            <person name="Wu L."/>
            <person name="Ma J."/>
        </authorList>
    </citation>
    <scope>NUCLEOTIDE SEQUENCE [LARGE SCALE GENOMIC DNA]</scope>
    <source>
        <strain evidence="3">NBRC 103632</strain>
    </source>
</reference>
<organism evidence="2 3">
    <name type="scientific">Methylobacterium tardum</name>
    <dbReference type="NCBI Taxonomy" id="374432"/>
    <lineage>
        <taxon>Bacteria</taxon>
        <taxon>Pseudomonadati</taxon>
        <taxon>Pseudomonadota</taxon>
        <taxon>Alphaproteobacteria</taxon>
        <taxon>Hyphomicrobiales</taxon>
        <taxon>Methylobacteriaceae</taxon>
        <taxon>Methylobacterium</taxon>
    </lineage>
</organism>
<sequence>MYSPIPAEMEGRNSLASPFALLLHRPADRADAPRSQEGTMPHGARTSLAALILLLGVGGATAEPAAGSTWTDPPAHKSAAEPPPAADKKAAAPAPAAVSASTPAAASPEVRPQRAKRKAVAARRAPERTATRRVPATKQVAAASRRTRVAATPARTFREPQVVAVAPPPPDGYARYRAYGYGPGYGPGYADERLDRLSSAEAAGYLVVRRRTVQFPDGRTLRYYRPDDESEPF</sequence>
<evidence type="ECO:0000313" key="3">
    <source>
        <dbReference type="Proteomes" id="UP001157440"/>
    </source>
</evidence>
<feature type="compositionally biased region" description="Low complexity" evidence="1">
    <location>
        <begin position="91"/>
        <end position="110"/>
    </location>
</feature>
<gene>
    <name evidence="2" type="ORF">GCM10007890_52760</name>
</gene>
<keyword evidence="3" id="KW-1185">Reference proteome</keyword>
<evidence type="ECO:0000313" key="2">
    <source>
        <dbReference type="EMBL" id="GLS73261.1"/>
    </source>
</evidence>
<dbReference type="EMBL" id="BSPL01000025">
    <property type="protein sequence ID" value="GLS73261.1"/>
    <property type="molecule type" value="Genomic_DNA"/>
</dbReference>
<proteinExistence type="predicted"/>
<dbReference type="AlphaFoldDB" id="A0AA37TPU8"/>